<comment type="subcellular location">
    <subcellularLocation>
        <location evidence="1">Endomembrane system</location>
    </subcellularLocation>
</comment>
<name>A0A7X1FPA1_9SPHN</name>
<dbReference type="GO" id="GO:0012505">
    <property type="term" value="C:endomembrane system"/>
    <property type="evidence" value="ECO:0007669"/>
    <property type="project" value="UniProtKB-SubCell"/>
</dbReference>
<protein>
    <submittedName>
        <fullName evidence="6">ABC transporter substrate-binding protein</fullName>
    </submittedName>
</protein>
<dbReference type="EMBL" id="JACLAW010000001">
    <property type="protein sequence ID" value="MBC2664052.1"/>
    <property type="molecule type" value="Genomic_DNA"/>
</dbReference>
<gene>
    <name evidence="6" type="ORF">H7F51_00820</name>
</gene>
<dbReference type="PANTHER" id="PTHR30024">
    <property type="entry name" value="ALIPHATIC SULFONATES-BINDING PROTEIN-RELATED"/>
    <property type="match status" value="1"/>
</dbReference>
<dbReference type="Proteomes" id="UP000566813">
    <property type="component" value="Unassembled WGS sequence"/>
</dbReference>
<keyword evidence="2" id="KW-0813">Transport</keyword>
<keyword evidence="4" id="KW-0997">Cell inner membrane</keyword>
<dbReference type="CDD" id="cd13553">
    <property type="entry name" value="PBP2_NrtA_CpmA_like"/>
    <property type="match status" value="1"/>
</dbReference>
<evidence type="ECO:0000256" key="5">
    <source>
        <dbReference type="ARBA" id="ARBA00023136"/>
    </source>
</evidence>
<dbReference type="InterPro" id="IPR044527">
    <property type="entry name" value="NrtA/CpmA_ABC-bd_dom"/>
</dbReference>
<keyword evidence="3" id="KW-1003">Cell membrane</keyword>
<evidence type="ECO:0000256" key="3">
    <source>
        <dbReference type="ARBA" id="ARBA00022475"/>
    </source>
</evidence>
<dbReference type="SUPFAM" id="SSF53850">
    <property type="entry name" value="Periplasmic binding protein-like II"/>
    <property type="match status" value="1"/>
</dbReference>
<dbReference type="AlphaFoldDB" id="A0A7X1FPA1"/>
<dbReference type="RefSeq" id="WP_185662307.1">
    <property type="nucleotide sequence ID" value="NZ_JACLAW010000001.1"/>
</dbReference>
<dbReference type="Gene3D" id="3.40.190.10">
    <property type="entry name" value="Periplasmic binding protein-like II"/>
    <property type="match status" value="2"/>
</dbReference>
<sequence length="399" mass="43873">MPNSLAIGFLPLVDAALPILALEHGFAEDEGLNLRLVRDLSWATVLDRLLYGHTDAAHMVAPLTIATTLGRGRPAQPLSVPFVLGLNGNAITFRPDLAQQIVGQGQLGDPATVGAKLAAIVKRSPRKLRFGVVHRYSSHNYMLRYWLAGSGIRPDTDVEFTTVAPPFCADALEAGEVDAICVGEPWNSVAVERGVGQIVLATAQVWRRGVEKVLALRQPVLEDKRPQVRALIRALVRAGRHFVDPENWDANAEILARPAYLDGNPTLIRRAISDRLLLRQGGDLVHFPDFMFQYREAANFPWVSQAEWLYTQMVRWDGLPYSPEDAALAARVFRPDVYRSALLGTGEPLPGASSKVEGSLKRRTAVTAQQGAMVLERNQFFDGIAFDPADLAGYIERQT</sequence>
<proteinExistence type="predicted"/>
<evidence type="ECO:0000313" key="7">
    <source>
        <dbReference type="Proteomes" id="UP000566813"/>
    </source>
</evidence>
<evidence type="ECO:0000256" key="4">
    <source>
        <dbReference type="ARBA" id="ARBA00022519"/>
    </source>
</evidence>
<keyword evidence="7" id="KW-1185">Reference proteome</keyword>
<keyword evidence="5" id="KW-0472">Membrane</keyword>
<evidence type="ECO:0000256" key="1">
    <source>
        <dbReference type="ARBA" id="ARBA00004308"/>
    </source>
</evidence>
<comment type="caution">
    <text evidence="6">The sequence shown here is derived from an EMBL/GenBank/DDBJ whole genome shotgun (WGS) entry which is preliminary data.</text>
</comment>
<organism evidence="6 7">
    <name type="scientific">Novosphingobium flavum</name>
    <dbReference type="NCBI Taxonomy" id="1778672"/>
    <lineage>
        <taxon>Bacteria</taxon>
        <taxon>Pseudomonadati</taxon>
        <taxon>Pseudomonadota</taxon>
        <taxon>Alphaproteobacteria</taxon>
        <taxon>Sphingomonadales</taxon>
        <taxon>Sphingomonadaceae</taxon>
        <taxon>Novosphingobium</taxon>
    </lineage>
</organism>
<dbReference type="PANTHER" id="PTHR30024:SF43">
    <property type="entry name" value="BLL4572 PROTEIN"/>
    <property type="match status" value="1"/>
</dbReference>
<reference evidence="6 7" key="1">
    <citation type="submission" date="2020-08" db="EMBL/GenBank/DDBJ databases">
        <title>The genome sequence of type strain Novosphingobium flavum NBRC 111647.</title>
        <authorList>
            <person name="Liu Y."/>
        </authorList>
    </citation>
    <scope>NUCLEOTIDE SEQUENCE [LARGE SCALE GENOMIC DNA]</scope>
    <source>
        <strain evidence="6 7">NBRC 111647</strain>
    </source>
</reference>
<dbReference type="Pfam" id="PF13379">
    <property type="entry name" value="NMT1_2"/>
    <property type="match status" value="1"/>
</dbReference>
<accession>A0A7X1FPA1</accession>
<evidence type="ECO:0000313" key="6">
    <source>
        <dbReference type="EMBL" id="MBC2664052.1"/>
    </source>
</evidence>
<evidence type="ECO:0000256" key="2">
    <source>
        <dbReference type="ARBA" id="ARBA00022448"/>
    </source>
</evidence>